<dbReference type="InterPro" id="IPR052087">
    <property type="entry name" value="RRP12"/>
</dbReference>
<organism evidence="7 8">
    <name type="scientific">Elysia crispata</name>
    <name type="common">lettuce slug</name>
    <dbReference type="NCBI Taxonomy" id="231223"/>
    <lineage>
        <taxon>Eukaryota</taxon>
        <taxon>Metazoa</taxon>
        <taxon>Spiralia</taxon>
        <taxon>Lophotrochozoa</taxon>
        <taxon>Mollusca</taxon>
        <taxon>Gastropoda</taxon>
        <taxon>Heterobranchia</taxon>
        <taxon>Euthyneura</taxon>
        <taxon>Panpulmonata</taxon>
        <taxon>Sacoglossa</taxon>
        <taxon>Placobranchoidea</taxon>
        <taxon>Plakobranchidae</taxon>
        <taxon>Elysia</taxon>
    </lineage>
</organism>
<dbReference type="InterPro" id="IPR016024">
    <property type="entry name" value="ARM-type_fold"/>
</dbReference>
<comment type="similarity">
    <text evidence="2">Belongs to the RRP12 family.</text>
</comment>
<dbReference type="GO" id="GO:0005634">
    <property type="term" value="C:nucleus"/>
    <property type="evidence" value="ECO:0007669"/>
    <property type="project" value="UniProtKB-SubCell"/>
</dbReference>
<dbReference type="Pfam" id="PF25772">
    <property type="entry name" value="HEAT_RRP12_N"/>
    <property type="match status" value="1"/>
</dbReference>
<dbReference type="EMBL" id="JAWDGP010000029">
    <property type="protein sequence ID" value="KAK3804286.1"/>
    <property type="molecule type" value="Genomic_DNA"/>
</dbReference>
<evidence type="ECO:0000256" key="4">
    <source>
        <dbReference type="SAM" id="MobiDB-lite"/>
    </source>
</evidence>
<dbReference type="Proteomes" id="UP001283361">
    <property type="component" value="Unassembled WGS sequence"/>
</dbReference>
<gene>
    <name evidence="7" type="ORF">RRG08_040793</name>
</gene>
<feature type="region of interest" description="Disordered" evidence="4">
    <location>
        <begin position="1578"/>
        <end position="1666"/>
    </location>
</feature>
<feature type="compositionally biased region" description="Acidic residues" evidence="4">
    <location>
        <begin position="1597"/>
        <end position="1607"/>
    </location>
</feature>
<evidence type="ECO:0008006" key="9">
    <source>
        <dbReference type="Google" id="ProtNLM"/>
    </source>
</evidence>
<feature type="compositionally biased region" description="Basic residues" evidence="4">
    <location>
        <begin position="8"/>
        <end position="25"/>
    </location>
</feature>
<dbReference type="PANTHER" id="PTHR48287:SF1">
    <property type="entry name" value="ARM REPEAT SUPERFAMILY PROTEIN"/>
    <property type="match status" value="1"/>
</dbReference>
<feature type="compositionally biased region" description="Basic and acidic residues" evidence="4">
    <location>
        <begin position="1643"/>
        <end position="1659"/>
    </location>
</feature>
<evidence type="ECO:0000313" key="8">
    <source>
        <dbReference type="Proteomes" id="UP001283361"/>
    </source>
</evidence>
<dbReference type="InterPro" id="IPR057860">
    <property type="entry name" value="HEAT_RRP12_N"/>
</dbReference>
<keyword evidence="3" id="KW-0539">Nucleus</keyword>
<feature type="region of interest" description="Disordered" evidence="4">
    <location>
        <begin position="1045"/>
        <end position="1107"/>
    </location>
</feature>
<dbReference type="InterPro" id="IPR011989">
    <property type="entry name" value="ARM-like"/>
</dbReference>
<proteinExistence type="inferred from homology"/>
<feature type="compositionally biased region" description="Basic residues" evidence="4">
    <location>
        <begin position="1096"/>
        <end position="1106"/>
    </location>
</feature>
<dbReference type="Pfam" id="PF08161">
    <property type="entry name" value="RRP12_HEAT"/>
    <property type="match status" value="1"/>
</dbReference>
<protein>
    <recommendedName>
        <fullName evidence="9">RRP12-like protein</fullName>
    </recommendedName>
</protein>
<dbReference type="SUPFAM" id="SSF48371">
    <property type="entry name" value="ARM repeat"/>
    <property type="match status" value="1"/>
</dbReference>
<keyword evidence="8" id="KW-1185">Reference proteome</keyword>
<evidence type="ECO:0000256" key="1">
    <source>
        <dbReference type="ARBA" id="ARBA00004123"/>
    </source>
</evidence>
<evidence type="ECO:0000256" key="3">
    <source>
        <dbReference type="ARBA" id="ARBA00023242"/>
    </source>
</evidence>
<evidence type="ECO:0000259" key="6">
    <source>
        <dbReference type="Pfam" id="PF25772"/>
    </source>
</evidence>
<feature type="compositionally biased region" description="Basic and acidic residues" evidence="4">
    <location>
        <begin position="1135"/>
        <end position="1151"/>
    </location>
</feature>
<accession>A0AAE1EE82</accession>
<feature type="region of interest" description="Disordered" evidence="4">
    <location>
        <begin position="1130"/>
        <end position="1189"/>
    </location>
</feature>
<comment type="subcellular location">
    <subcellularLocation>
        <location evidence="1">Nucleus</location>
    </subcellularLocation>
</comment>
<dbReference type="PANTHER" id="PTHR48287">
    <property type="entry name" value="ARM REPEAT SUPERFAMILY PROTEIN"/>
    <property type="match status" value="1"/>
</dbReference>
<reference evidence="7" key="1">
    <citation type="journal article" date="2023" name="G3 (Bethesda)">
        <title>A reference genome for the long-term kleptoplast-retaining sea slug Elysia crispata morphotype clarki.</title>
        <authorList>
            <person name="Eastman K.E."/>
            <person name="Pendleton A.L."/>
            <person name="Shaikh M.A."/>
            <person name="Suttiyut T."/>
            <person name="Ogas R."/>
            <person name="Tomko P."/>
            <person name="Gavelis G."/>
            <person name="Widhalm J.R."/>
            <person name="Wisecaver J.H."/>
        </authorList>
    </citation>
    <scope>NUCLEOTIDE SEQUENCE</scope>
    <source>
        <strain evidence="7">ECLA1</strain>
    </source>
</reference>
<dbReference type="Gene3D" id="1.25.10.10">
    <property type="entry name" value="Leucine-rich Repeat Variant"/>
    <property type="match status" value="2"/>
</dbReference>
<evidence type="ECO:0000256" key="2">
    <source>
        <dbReference type="ARBA" id="ARBA00007690"/>
    </source>
</evidence>
<feature type="compositionally biased region" description="Basic and acidic residues" evidence="4">
    <location>
        <begin position="1066"/>
        <end position="1082"/>
    </location>
</feature>
<evidence type="ECO:0000259" key="5">
    <source>
        <dbReference type="Pfam" id="PF08161"/>
    </source>
</evidence>
<comment type="caution">
    <text evidence="7">The sequence shown here is derived from an EMBL/GenBank/DDBJ whole genome shotgun (WGS) entry which is preliminary data.</text>
</comment>
<evidence type="ECO:0000313" key="7">
    <source>
        <dbReference type="EMBL" id="KAK3804286.1"/>
    </source>
</evidence>
<feature type="domain" description="RRP12 N-terminal HEAT" evidence="6">
    <location>
        <begin position="116"/>
        <end position="363"/>
    </location>
</feature>
<feature type="domain" description="RRP12 HEAT" evidence="5">
    <location>
        <begin position="433"/>
        <end position="704"/>
    </location>
</feature>
<dbReference type="Gene3D" id="2.160.20.160">
    <property type="match status" value="1"/>
</dbReference>
<feature type="region of interest" description="Disordered" evidence="4">
    <location>
        <begin position="1"/>
        <end position="35"/>
    </location>
</feature>
<sequence>MKVSGKNSFRKPQKPAPKKKKKIKMPKSSCSNPTTNKFREAARRMHINGTLPKHKPAVLAPNQGTLTLKALEKHNEITGGFTEASLQDDATSFGGTTFNTWATNMTGCTNATFSRVHRYINSNSAVQKEILAVLAAITEVIKEKGGEGKDLQYFAVLVSSLQEADKAETKMAMAHLLSIVIKRVSVAVLQNRFAQVVKTLLDVITVSAKEGTLSPIKPALSCMASLLRVQQISTWTESSTEHAFRALLAFIVHKKPKLRKAAQIAVRVVLKGSLLMQETPAPPFHPAAPVTAQFCLRHIETSGGLSNKVEVLHILSLLKDTLSVFPSKNVKSLCEVVLRLMTLTDLIVRSSCMEVLQKLFAAKPSDKTMSAEMNAQIITALYDYQPSEKDSQPMNAWLRVMESAAINLARNDIDLCTGHLPRLFSTCMACLLSDRPEVAKAAISTMKTILEDCIEPNKEKITQSSNSNQSLTSIQKVLKSLEAGLSYQFHAVWALVLQLWSTAFLVFGELVPKMLMKCLASMGDLRDTPHFSFKTEMDRAIGSAVKSMGPRTVLNAIPLEITGDNDDPEFPRGWLLPVIRDHVTHTELGFFTSYFLPLAAKLKKKAEEYADKSIAQSKAYDALQLQIWSMLRGFCDHPTDVKQSFQGIAKILGTALNERDDLRMDVLAALRSIISCSMNNEADKAEVGRFAKNFLPILFNQFTSEGQTDSGTRLAVLETTKKYFQVASKELLIGFIDRALGKIAEEGIGVFRIASLMDLTIALIPYADQRHLKQIFKLSLSQLKISDKTIQKKSYRLLEEICSCQTSECVNLLNSNLDEISKTLLSSLSKSSPSSKAPRLRCLKLIYASLKEKNESFLTATLPEAILCTKEIGVKARSAAFELVVAMSETYIKWNTEVEENESLGDFVNKVVAGLAGSPHMISATLLALTRLVYHYKGRLMGSVLDNLIESVHLLLTIKTREIIKTALGFIKVLLSAYDNTVLAAHLKDLLNSLHEIAVKGNMRRLTKIIYVKLIKKFGYELILSMTQESIHKLLKSIYKSNERAKKKKEKENESKDETDSDDEDSGKPEPESIDDLLRDTDSELEDDYDESASRAKMKKATKRRDKQAYLMETGEDEIVDFMDPSASKKVLATRPKEEKESTAGDKDRGFKLASDGRLIITQDAEEEENKKSRKRAHKGSGSGDEEEDLDDLFSALEGAGTKINLNKASHDLPRKILDQKEQSFYSNLNHGNSWLNVERSATDYSNLNHGNSWLNVERSATDYRNLNHGNSWLSVERSVRDYSNLDHGNSWLNVERSATDYKRSATDYSNLNHGNSWLNVERSATDYSNLNHGNSWLNVERSATDYSNLNHGNSWLNVERSATDYSNLNHGNSWLNVERSATDYSNLNHGNSWLNVERSVTDYRNLNHGNSWLNVERSATDYSNLNHGNSWLNVERSVTDYRNLNHGNSWLNVERSATDYSNLNHGNSRLNVERSVTDYRNLNHGNSWLNVERSATDYSNLNHGNSWLNVERSVTDYRNLNHGNSWLNVERSVTDYRNLNHGNSWLNVERSATDYSNLNHGNSWLNVERSVTDYRNLNHGNSCINKNRKRKRDTAAPDDDDDEEEIGASSSKYKAGGTGIHRPVARARRSGPQSDSGFGQEFRSKKAAGDVKKKDKPDPYAYVPLNFNSLNKRKQMKNKGSFKNLVRGAKKGAAKGMKSKAKKGK</sequence>
<name>A0AAE1EE82_9GAST</name>
<dbReference type="InterPro" id="IPR012978">
    <property type="entry name" value="HEAT_RRP12"/>
</dbReference>